<evidence type="ECO:0000313" key="2">
    <source>
        <dbReference type="Proteomes" id="UP000033874"/>
    </source>
</evidence>
<accession>A0A0M3AK25</accession>
<dbReference type="EMBL" id="LBIC01000010">
    <property type="protein sequence ID" value="KKW90447.1"/>
    <property type="molecule type" value="Genomic_DNA"/>
</dbReference>
<proteinExistence type="predicted"/>
<name>A0A0M3AK25_9SPHN</name>
<dbReference type="Pfam" id="PF11392">
    <property type="entry name" value="AllH"/>
    <property type="match status" value="1"/>
</dbReference>
<protein>
    <recommendedName>
        <fullName evidence="3">DUF2877 domain-containing protein</fullName>
    </recommendedName>
</protein>
<evidence type="ECO:0008006" key="3">
    <source>
        <dbReference type="Google" id="ProtNLM"/>
    </source>
</evidence>
<keyword evidence="2" id="KW-1185">Reference proteome</keyword>
<dbReference type="PATRIC" id="fig|56193.3.peg.4393"/>
<dbReference type="RefSeq" id="WP_046765532.1">
    <property type="nucleotide sequence ID" value="NZ_LBIC01000010.1"/>
</dbReference>
<gene>
    <name evidence="1" type="ORF">YP76_20920</name>
</gene>
<comment type="caution">
    <text evidence="1">The sequence shown here is derived from an EMBL/GenBank/DDBJ whole genome shotgun (WGS) entry which is preliminary data.</text>
</comment>
<evidence type="ECO:0000313" key="1">
    <source>
        <dbReference type="EMBL" id="KKW90447.1"/>
    </source>
</evidence>
<reference evidence="1 2" key="1">
    <citation type="submission" date="2015-04" db="EMBL/GenBank/DDBJ databases">
        <title>Genome sequence of aromatic hydrocarbons-degrading Sphingobium chungbukense DJ77.</title>
        <authorList>
            <person name="Kim Y.-C."/>
            <person name="Chae J.-C."/>
        </authorList>
    </citation>
    <scope>NUCLEOTIDE SEQUENCE [LARGE SCALE GENOMIC DNA]</scope>
    <source>
        <strain evidence="1 2">DJ77</strain>
    </source>
</reference>
<dbReference type="AlphaFoldDB" id="A0A0M3AK25"/>
<dbReference type="STRING" id="56193.YP76_20920"/>
<dbReference type="Proteomes" id="UP000033874">
    <property type="component" value="Unassembled WGS sequence"/>
</dbReference>
<dbReference type="InterPro" id="IPR021530">
    <property type="entry name" value="AllH-like"/>
</dbReference>
<organism evidence="1 2">
    <name type="scientific">Sphingobium chungbukense</name>
    <dbReference type="NCBI Taxonomy" id="56193"/>
    <lineage>
        <taxon>Bacteria</taxon>
        <taxon>Pseudomonadati</taxon>
        <taxon>Pseudomonadota</taxon>
        <taxon>Alphaproteobacteria</taxon>
        <taxon>Sphingomonadales</taxon>
        <taxon>Sphingomonadaceae</taxon>
        <taxon>Sphingobium</taxon>
    </lineage>
</organism>
<sequence>MPTLVRAIHEGQALSELRHQAAVDPLRGRIIGRFTSGFYARIRDQIFAAAGPLIWPGPIHLIAEQVPELAAEAGEVWLTATRLHYPGGTVDIASAAPYTPAIPTAEQLRAAAPLLVQWADMAGPPEDLATCWEPVLAAIDNEDIAGAALILQGRGIGLTPSGDDVLAGLLLFARWSGVPQAVLTPIAERAETSDLSRAFLRWAARGQSIAPIHALIISSSSSAERSERFNRAAKIVCQVGHRSGAALMTGLGIAAQSWAA</sequence>